<sequence>MGKKEFELDDQLKVTQLAPVTFDASLRDIFTPLICGGTVCIPEDPIRSNIHKLIQWIEKAEISLIHCVPSFFRTLMKALENQSAPQSAMPQLQYILMAGEALYGRDIIQWMDLMGDRISLVNLYGPSETTLIKTFYPIKERPSIPHKMIPVGKPISNTSVLILKENRLCGIGEMGEICIKTPFMTKGYYQDPQLTAKSFVQNPLNDQPDIIYKTGDLGRYLPDRTIEFIGRGDSQVKVNGNRVELAEIEKNLLRHKAIDQTVAMVLKNQDNENTLACYYTEKQEISTEAIRQFLVDQLPSYMIPAFFIKLDAFPLTITGKLDPKSLPKPEELLYESIKYEPPTNETEEKLAAIWADVLELKQVGINNSFFEIGGHSLKALRVVSRIYKEFTVDISLKDFFENATIKKLAQRINCSEKQPFSQIQPVGEKAYYDLSHAQRRMWIMDQMDGGSIAYNCFEAILIDGHLHVSLLKKAIETAIQRHESLRTTFELFEGEPKQIIHQKGDCLFHETDLSQNQYRPDSIEEQINETAKIDAIKPFNLSTGPLMRIHLLKISHTQCALLFSIHHIISDAWSLDILSKEVLTLYESFVNGDHKHLAPLRIQYKDYANWQNHLFSSQQINRYQSYWHHKLSGELPVLNLPIDYPRPPVQTFNGKTISFEFDSALTKGLFELSASCDVTIFMCIHALLKALLFRYTGQEDIIIGAPIAGREHPDLDNQIGFYVNILALRDNIQKNDSFKDLLSKVKQTTTEAYEHQLYPFDRLVDEIDIKNDISRPPIFSVAMTFYENPQGAYETKTLNISSIATEINVSKYDFILTFTEIKGCLEFNINFNSDLFHENTIRRLARHLEVISNSVINNPDHSITTLDILDPLEKDKILFEFNDTHCEYPKNKNMIQIFKDIVCKYPDNTAVIYEDKHISYQELDRYSDLLAGYLITTNIQHEEIVGVFIDKSELLVISFLGILKAGAAYLPIDPEYPVERIRHIIEDSQCNIIFTETKHQSKLKDLKLHIQNIKHILNKEQYIDNIENINKNPITPETLSYIIYTSGSTGKPKGSMNIHKGPVNMSLDQIRSFGITESDHILQFASISFDASIYEMCMALFSGAAITIASNERINDPEQFMQYLIDKNVTVATLPPVYLSTLDREKMKALKTIITAGEAAMVQDAVYYSNHLQYINAYGPSEASVCISFHRVHPERQYHTGIPIGKPISNTKIYILDELLQPVPVGIPGEICVSGAGLGRGYLNRENLTKENLFPILFIVMKGFIKQVILENGKWMEILNF</sequence>
<evidence type="ECO:0000313" key="6">
    <source>
        <dbReference type="Proteomes" id="UP000189670"/>
    </source>
</evidence>
<organism evidence="5 6">
    <name type="scientific">Candidatus Magnetoglobus multicellularis str. Araruama</name>
    <dbReference type="NCBI Taxonomy" id="890399"/>
    <lineage>
        <taxon>Bacteria</taxon>
        <taxon>Pseudomonadati</taxon>
        <taxon>Thermodesulfobacteriota</taxon>
        <taxon>Desulfobacteria</taxon>
        <taxon>Desulfobacterales</taxon>
        <taxon>Desulfobacteraceae</taxon>
        <taxon>Candidatus Magnetoglobus</taxon>
    </lineage>
</organism>
<dbReference type="FunFam" id="3.40.50.980:FF:000001">
    <property type="entry name" value="Non-ribosomal peptide synthetase"/>
    <property type="match status" value="1"/>
</dbReference>
<comment type="caution">
    <text evidence="5">The sequence shown here is derived from an EMBL/GenBank/DDBJ whole genome shotgun (WGS) entry which is preliminary data.</text>
</comment>
<comment type="cofactor">
    <cofactor evidence="1">
        <name>pantetheine 4'-phosphate</name>
        <dbReference type="ChEBI" id="CHEBI:47942"/>
    </cofactor>
</comment>
<dbReference type="Gene3D" id="3.40.50.12780">
    <property type="entry name" value="N-terminal domain of ligase-like"/>
    <property type="match status" value="1"/>
</dbReference>
<dbReference type="InterPro" id="IPR006162">
    <property type="entry name" value="Ppantetheine_attach_site"/>
</dbReference>
<accession>A0A1V1PFP9</accession>
<dbReference type="Gene3D" id="3.30.559.10">
    <property type="entry name" value="Chloramphenicol acetyltransferase-like domain"/>
    <property type="match status" value="1"/>
</dbReference>
<dbReference type="SUPFAM" id="SSF56801">
    <property type="entry name" value="Acetyl-CoA synthetase-like"/>
    <property type="match status" value="2"/>
</dbReference>
<dbReference type="GO" id="GO:0003824">
    <property type="term" value="F:catalytic activity"/>
    <property type="evidence" value="ECO:0007669"/>
    <property type="project" value="InterPro"/>
</dbReference>
<dbReference type="FunFam" id="1.10.1200.10:FF:000005">
    <property type="entry name" value="Nonribosomal peptide synthetase 1"/>
    <property type="match status" value="1"/>
</dbReference>
<dbReference type="Pfam" id="PF00550">
    <property type="entry name" value="PP-binding"/>
    <property type="match status" value="1"/>
</dbReference>
<dbReference type="Gene3D" id="3.30.300.30">
    <property type="match status" value="1"/>
</dbReference>
<evidence type="ECO:0000256" key="2">
    <source>
        <dbReference type="ARBA" id="ARBA00022450"/>
    </source>
</evidence>
<dbReference type="Proteomes" id="UP000189670">
    <property type="component" value="Unassembled WGS sequence"/>
</dbReference>
<dbReference type="CDD" id="cd05930">
    <property type="entry name" value="A_NRPS"/>
    <property type="match status" value="1"/>
</dbReference>
<dbReference type="Gene3D" id="3.30.559.30">
    <property type="entry name" value="Nonribosomal peptide synthetase, condensation domain"/>
    <property type="match status" value="1"/>
</dbReference>
<dbReference type="PROSITE" id="PS00012">
    <property type="entry name" value="PHOSPHOPANTETHEINE"/>
    <property type="match status" value="1"/>
</dbReference>
<evidence type="ECO:0000256" key="1">
    <source>
        <dbReference type="ARBA" id="ARBA00001957"/>
    </source>
</evidence>
<keyword evidence="2" id="KW-0596">Phosphopantetheine</keyword>
<dbReference type="InterPro" id="IPR009081">
    <property type="entry name" value="PP-bd_ACP"/>
</dbReference>
<keyword evidence="3" id="KW-0597">Phosphoprotein</keyword>
<feature type="domain" description="Carrier" evidence="4">
    <location>
        <begin position="341"/>
        <end position="416"/>
    </location>
</feature>
<dbReference type="PANTHER" id="PTHR45527">
    <property type="entry name" value="NONRIBOSOMAL PEPTIDE SYNTHETASE"/>
    <property type="match status" value="1"/>
</dbReference>
<dbReference type="Pfam" id="PF00668">
    <property type="entry name" value="Condensation"/>
    <property type="match status" value="1"/>
</dbReference>
<dbReference type="Pfam" id="PF13193">
    <property type="entry name" value="AMP-binding_C"/>
    <property type="match status" value="1"/>
</dbReference>
<dbReference type="Pfam" id="PF00501">
    <property type="entry name" value="AMP-binding"/>
    <property type="match status" value="2"/>
</dbReference>
<dbReference type="Gene3D" id="1.10.1200.10">
    <property type="entry name" value="ACP-like"/>
    <property type="match status" value="1"/>
</dbReference>
<dbReference type="GO" id="GO:0005829">
    <property type="term" value="C:cytosol"/>
    <property type="evidence" value="ECO:0007669"/>
    <property type="project" value="TreeGrafter"/>
</dbReference>
<dbReference type="EMBL" id="ATBP01000049">
    <property type="protein sequence ID" value="ETR73598.1"/>
    <property type="molecule type" value="Genomic_DNA"/>
</dbReference>
<dbReference type="SUPFAM" id="SSF52777">
    <property type="entry name" value="CoA-dependent acyltransferases"/>
    <property type="match status" value="2"/>
</dbReference>
<dbReference type="InterPro" id="IPR001242">
    <property type="entry name" value="Condensation_dom"/>
</dbReference>
<dbReference type="InterPro" id="IPR023213">
    <property type="entry name" value="CAT-like_dom_sf"/>
</dbReference>
<dbReference type="SUPFAM" id="SSF47336">
    <property type="entry name" value="ACP-like"/>
    <property type="match status" value="1"/>
</dbReference>
<dbReference type="PANTHER" id="PTHR45527:SF1">
    <property type="entry name" value="FATTY ACID SYNTHASE"/>
    <property type="match status" value="1"/>
</dbReference>
<dbReference type="InterPro" id="IPR042099">
    <property type="entry name" value="ANL_N_sf"/>
</dbReference>
<dbReference type="InterPro" id="IPR020845">
    <property type="entry name" value="AMP-binding_CS"/>
</dbReference>
<dbReference type="CDD" id="cd19531">
    <property type="entry name" value="LCL_NRPS-like"/>
    <property type="match status" value="1"/>
</dbReference>
<reference evidence="6" key="1">
    <citation type="submission" date="2012-11" db="EMBL/GenBank/DDBJ databases">
        <authorList>
            <person name="Lucero-Rivera Y.E."/>
            <person name="Tovar-Ramirez D."/>
        </authorList>
    </citation>
    <scope>NUCLEOTIDE SEQUENCE [LARGE SCALE GENOMIC DNA]</scope>
    <source>
        <strain evidence="6">Araruama</strain>
    </source>
</reference>
<dbReference type="PROSITE" id="PS00455">
    <property type="entry name" value="AMP_BINDING"/>
    <property type="match status" value="1"/>
</dbReference>
<dbReference type="InterPro" id="IPR025110">
    <property type="entry name" value="AMP-bd_C"/>
</dbReference>
<dbReference type="InterPro" id="IPR045851">
    <property type="entry name" value="AMP-bd_C_sf"/>
</dbReference>
<dbReference type="GO" id="GO:0044550">
    <property type="term" value="P:secondary metabolite biosynthetic process"/>
    <property type="evidence" value="ECO:0007669"/>
    <property type="project" value="TreeGrafter"/>
</dbReference>
<dbReference type="Gene3D" id="2.30.38.10">
    <property type="entry name" value="Luciferase, Domain 3"/>
    <property type="match status" value="1"/>
</dbReference>
<dbReference type="GO" id="GO:0031177">
    <property type="term" value="F:phosphopantetheine binding"/>
    <property type="evidence" value="ECO:0007669"/>
    <property type="project" value="TreeGrafter"/>
</dbReference>
<gene>
    <name evidence="5" type="ORF">OMM_06839</name>
</gene>
<evidence type="ECO:0000256" key="3">
    <source>
        <dbReference type="ARBA" id="ARBA00022553"/>
    </source>
</evidence>
<dbReference type="InterPro" id="IPR036736">
    <property type="entry name" value="ACP-like_sf"/>
</dbReference>
<proteinExistence type="predicted"/>
<protein>
    <submittedName>
        <fullName evidence="5">Amino acid adenylation domain-containing protein</fullName>
    </submittedName>
</protein>
<name>A0A1V1PFP9_9BACT</name>
<evidence type="ECO:0000259" key="4">
    <source>
        <dbReference type="PROSITE" id="PS50075"/>
    </source>
</evidence>
<dbReference type="GO" id="GO:0043041">
    <property type="term" value="P:amino acid activation for nonribosomal peptide biosynthetic process"/>
    <property type="evidence" value="ECO:0007669"/>
    <property type="project" value="TreeGrafter"/>
</dbReference>
<dbReference type="Gene3D" id="3.40.50.980">
    <property type="match status" value="2"/>
</dbReference>
<evidence type="ECO:0000313" key="5">
    <source>
        <dbReference type="EMBL" id="ETR73598.1"/>
    </source>
</evidence>
<dbReference type="PROSITE" id="PS50075">
    <property type="entry name" value="CARRIER"/>
    <property type="match status" value="1"/>
</dbReference>
<dbReference type="InterPro" id="IPR000873">
    <property type="entry name" value="AMP-dep_synth/lig_dom"/>
</dbReference>